<dbReference type="AlphaFoldDB" id="A0A919V4T5"/>
<evidence type="ECO:0000259" key="4">
    <source>
        <dbReference type="PROSITE" id="PS01124"/>
    </source>
</evidence>
<keyword evidence="2" id="KW-0238">DNA-binding</keyword>
<evidence type="ECO:0000256" key="2">
    <source>
        <dbReference type="ARBA" id="ARBA00023125"/>
    </source>
</evidence>
<dbReference type="PROSITE" id="PS01124">
    <property type="entry name" value="HTH_ARAC_FAMILY_2"/>
    <property type="match status" value="1"/>
</dbReference>
<dbReference type="Gene3D" id="1.10.10.60">
    <property type="entry name" value="Homeodomain-like"/>
    <property type="match status" value="1"/>
</dbReference>
<dbReference type="PANTHER" id="PTHR46796">
    <property type="entry name" value="HTH-TYPE TRANSCRIPTIONAL ACTIVATOR RHAS-RELATED"/>
    <property type="match status" value="1"/>
</dbReference>
<sequence>MPGALRPWVADVRVATADAGRRRILAHLPDTATALVFRALDDRQGDLMVVGPRTRAVYHPGKHVPFGLRLRLRPSRAALLLGVPVSELADRVVPLRELWGASGDRLVGELSEQGHDHAPVLRRIGAELLARVSRATSDDRSRSDLVRAAITALSATSGDRPGRVPEVARRLGVSERHLRGLVTGGVGVSPKRLVRIHRLRTVLARAQAGSWARLAVEAGYYDQSHFTGEFRRTMGVSPGSFITGRLPAPAPCRPEAPIMSHP</sequence>
<dbReference type="SMART" id="SM00342">
    <property type="entry name" value="HTH_ARAC"/>
    <property type="match status" value="1"/>
</dbReference>
<evidence type="ECO:0000256" key="1">
    <source>
        <dbReference type="ARBA" id="ARBA00023015"/>
    </source>
</evidence>
<feature type="domain" description="HTH araC/xylS-type" evidence="4">
    <location>
        <begin position="147"/>
        <end position="244"/>
    </location>
</feature>
<evidence type="ECO:0000256" key="3">
    <source>
        <dbReference type="ARBA" id="ARBA00023163"/>
    </source>
</evidence>
<keyword evidence="3" id="KW-0804">Transcription</keyword>
<accession>A0A919V4T5</accession>
<dbReference type="EMBL" id="BOOU01000036">
    <property type="protein sequence ID" value="GII77595.1"/>
    <property type="molecule type" value="Genomic_DNA"/>
</dbReference>
<keyword evidence="1" id="KW-0805">Transcription regulation</keyword>
<dbReference type="Pfam" id="PF12833">
    <property type="entry name" value="HTH_18"/>
    <property type="match status" value="1"/>
</dbReference>
<dbReference type="InterPro" id="IPR018060">
    <property type="entry name" value="HTH_AraC"/>
</dbReference>
<dbReference type="GO" id="GO:0043565">
    <property type="term" value="F:sequence-specific DNA binding"/>
    <property type="evidence" value="ECO:0007669"/>
    <property type="project" value="InterPro"/>
</dbReference>
<dbReference type="PANTHER" id="PTHR46796:SF15">
    <property type="entry name" value="BLL1074 PROTEIN"/>
    <property type="match status" value="1"/>
</dbReference>
<dbReference type="Proteomes" id="UP000655287">
    <property type="component" value="Unassembled WGS sequence"/>
</dbReference>
<organism evidence="5 6">
    <name type="scientific">Sphaerisporangium rufum</name>
    <dbReference type="NCBI Taxonomy" id="1381558"/>
    <lineage>
        <taxon>Bacteria</taxon>
        <taxon>Bacillati</taxon>
        <taxon>Actinomycetota</taxon>
        <taxon>Actinomycetes</taxon>
        <taxon>Streptosporangiales</taxon>
        <taxon>Streptosporangiaceae</taxon>
        <taxon>Sphaerisporangium</taxon>
    </lineage>
</organism>
<dbReference type="InterPro" id="IPR050204">
    <property type="entry name" value="AraC_XylS_family_regulators"/>
</dbReference>
<gene>
    <name evidence="5" type="ORF">Sru01_25770</name>
</gene>
<comment type="caution">
    <text evidence="5">The sequence shown here is derived from an EMBL/GenBank/DDBJ whole genome shotgun (WGS) entry which is preliminary data.</text>
</comment>
<evidence type="ECO:0000313" key="5">
    <source>
        <dbReference type="EMBL" id="GII77595.1"/>
    </source>
</evidence>
<dbReference type="GO" id="GO:0003700">
    <property type="term" value="F:DNA-binding transcription factor activity"/>
    <property type="evidence" value="ECO:0007669"/>
    <property type="project" value="InterPro"/>
</dbReference>
<reference evidence="5" key="1">
    <citation type="submission" date="2021-01" db="EMBL/GenBank/DDBJ databases">
        <title>Whole genome shotgun sequence of Sphaerisporangium rufum NBRC 109079.</title>
        <authorList>
            <person name="Komaki H."/>
            <person name="Tamura T."/>
        </authorList>
    </citation>
    <scope>NUCLEOTIDE SEQUENCE</scope>
    <source>
        <strain evidence="5">NBRC 109079</strain>
    </source>
</reference>
<proteinExistence type="predicted"/>
<protein>
    <recommendedName>
        <fullName evidence="4">HTH araC/xylS-type domain-containing protein</fullName>
    </recommendedName>
</protein>
<keyword evidence="6" id="KW-1185">Reference proteome</keyword>
<dbReference type="SUPFAM" id="SSF46689">
    <property type="entry name" value="Homeodomain-like"/>
    <property type="match status" value="1"/>
</dbReference>
<name>A0A919V4T5_9ACTN</name>
<evidence type="ECO:0000313" key="6">
    <source>
        <dbReference type="Proteomes" id="UP000655287"/>
    </source>
</evidence>
<dbReference type="InterPro" id="IPR009057">
    <property type="entry name" value="Homeodomain-like_sf"/>
</dbReference>